<comment type="caution">
    <text evidence="3">The sequence shown here is derived from an EMBL/GenBank/DDBJ whole genome shotgun (WGS) entry which is preliminary data.</text>
</comment>
<evidence type="ECO:0000259" key="2">
    <source>
        <dbReference type="PROSITE" id="PS50879"/>
    </source>
</evidence>
<protein>
    <recommendedName>
        <fullName evidence="2">RNase H type-1 domain-containing protein</fullName>
    </recommendedName>
</protein>
<dbReference type="PROSITE" id="PS50879">
    <property type="entry name" value="RNASE_H_1"/>
    <property type="match status" value="1"/>
</dbReference>
<dbReference type="InterPro" id="IPR005162">
    <property type="entry name" value="Retrotrans_gag_dom"/>
</dbReference>
<dbReference type="AlphaFoldDB" id="A0AAV6JS11"/>
<evidence type="ECO:0000256" key="1">
    <source>
        <dbReference type="SAM" id="MobiDB-lite"/>
    </source>
</evidence>
<reference evidence="3" key="1">
    <citation type="submission" date="2020-08" db="EMBL/GenBank/DDBJ databases">
        <title>Plant Genome Project.</title>
        <authorList>
            <person name="Zhang R.-G."/>
        </authorList>
    </citation>
    <scope>NUCLEOTIDE SEQUENCE</scope>
    <source>
        <strain evidence="3">WSP0</strain>
        <tissue evidence="3">Leaf</tissue>
    </source>
</reference>
<name>A0AAV6JS11_9ERIC</name>
<dbReference type="GO" id="GO:0004523">
    <property type="term" value="F:RNA-DNA hybrid ribonuclease activity"/>
    <property type="evidence" value="ECO:0007669"/>
    <property type="project" value="InterPro"/>
</dbReference>
<dbReference type="Pfam" id="PF03732">
    <property type="entry name" value="Retrotrans_gag"/>
    <property type="match status" value="1"/>
</dbReference>
<dbReference type="CDD" id="cd09279">
    <property type="entry name" value="RNase_HI_like"/>
    <property type="match status" value="1"/>
</dbReference>
<dbReference type="PANTHER" id="PTHR48475">
    <property type="entry name" value="RIBONUCLEASE H"/>
    <property type="match status" value="1"/>
</dbReference>
<evidence type="ECO:0000313" key="3">
    <source>
        <dbReference type="EMBL" id="KAG5542594.1"/>
    </source>
</evidence>
<sequence>MGVGSAAVVQNTVNATPVTLEQVRALIQSEKQPLAFTPDTDLCPPYPIAVANMPYPEGYTVPKFIRFDGRKGNAKEHVIRFVDSLGVHSGDRNLRLREFSKSLTDKAYSWYANLAPDSVLSWEDLVKKFYSKFFYVEDRLTTLQLMKVTQRPSEDLNAYVRRFRELSVDVQEPIAEDRLAKICVDGMQPAFKPHLVTHHFPDFSALYEAARNLNEIVEPPLPPPRYQHSSRGRHSGPRQTAYAASGPPPTRSRGYPAKRPKYNEPLPLPVTAAEAQAFLDAWVQDGKATLPEARKEPTRRDMEHPDYCIYHRMVRHPTKDCWGLRTLFEKFMVEEAVELTATKDVLRNPLPNHKDNGKAVMMVTISHHEENEELTVCGELASLPGEAGSLAECHEAHKDEGDLVEHFTQCCSLSNLTQKRPNKPRKKKNKKKKPPTIQKLTTPDEGQEEQPPALQEVQVAPECLQDGPRPQKQELEEKLRHHLLSYPLHLITKCDPIRYLLNRPALAGRPARWLLSLAEYEIICKVPRAVKSQALADLLAHFPSGRYEPPSEDLPGDDFQAAQAEVGEWSLSFDGSSTAKGGGAGVVLTAPSGGKINLSYKLDFHCSNNEAEYEALILGLMAALNCGITLLCVKGDSKLVVRQTNGEYAIREPPLASYRTIVQRLTSKFDALRLEHAPRSENRHPDALATLASKVEVSGVPTKIEILKRSVPCSVAEIFPEEEIEDWRTSISNELKSASAAITLSNLKHFTIYQGVLYYRGPRGLLARCIGEEEAKVKVQEVHERSCGTGDASLYRRLQRQGYYWPTMATDAAELQSKCSKCREIPSKAECNFIGVYSDWRKPYIDFLTDGTLPPNRVDMALVKKRAPKFFIHNDELFRRSFEGKPLKDRAQANLRVYQRRIARAYDALVRPRQFAEGDLVLKAAPHVMRRKSASKFAAKWEGLFVVKEANENGYYRLSEPDSDILLAPVNAKWLKAYHP</sequence>
<evidence type="ECO:0000313" key="4">
    <source>
        <dbReference type="Proteomes" id="UP000823749"/>
    </source>
</evidence>
<organism evidence="3 4">
    <name type="scientific">Rhododendron griersonianum</name>
    <dbReference type="NCBI Taxonomy" id="479676"/>
    <lineage>
        <taxon>Eukaryota</taxon>
        <taxon>Viridiplantae</taxon>
        <taxon>Streptophyta</taxon>
        <taxon>Embryophyta</taxon>
        <taxon>Tracheophyta</taxon>
        <taxon>Spermatophyta</taxon>
        <taxon>Magnoliopsida</taxon>
        <taxon>eudicotyledons</taxon>
        <taxon>Gunneridae</taxon>
        <taxon>Pentapetalae</taxon>
        <taxon>asterids</taxon>
        <taxon>Ericales</taxon>
        <taxon>Ericaceae</taxon>
        <taxon>Ericoideae</taxon>
        <taxon>Rhodoreae</taxon>
        <taxon>Rhododendron</taxon>
    </lineage>
</organism>
<dbReference type="Pfam" id="PF13456">
    <property type="entry name" value="RVT_3"/>
    <property type="match status" value="1"/>
</dbReference>
<dbReference type="InterPro" id="IPR012337">
    <property type="entry name" value="RNaseH-like_sf"/>
</dbReference>
<dbReference type="PANTHER" id="PTHR48475:SF1">
    <property type="entry name" value="RNASE H TYPE-1 DOMAIN-CONTAINING PROTEIN"/>
    <property type="match status" value="1"/>
</dbReference>
<feature type="domain" description="RNase H type-1" evidence="2">
    <location>
        <begin position="565"/>
        <end position="694"/>
    </location>
</feature>
<feature type="region of interest" description="Disordered" evidence="1">
    <location>
        <begin position="415"/>
        <end position="454"/>
    </location>
</feature>
<dbReference type="Gene3D" id="1.10.340.70">
    <property type="match status" value="1"/>
</dbReference>
<feature type="region of interest" description="Disordered" evidence="1">
    <location>
        <begin position="218"/>
        <end position="262"/>
    </location>
</feature>
<gene>
    <name evidence="3" type="ORF">RHGRI_022202</name>
</gene>
<dbReference type="InterPro" id="IPR036397">
    <property type="entry name" value="RNaseH_sf"/>
</dbReference>
<dbReference type="Proteomes" id="UP000823749">
    <property type="component" value="Chromosome 7"/>
</dbReference>
<proteinExistence type="predicted"/>
<accession>A0AAV6JS11</accession>
<dbReference type="Gene3D" id="3.30.420.10">
    <property type="entry name" value="Ribonuclease H-like superfamily/Ribonuclease H"/>
    <property type="match status" value="1"/>
</dbReference>
<feature type="compositionally biased region" description="Basic residues" evidence="1">
    <location>
        <begin position="420"/>
        <end position="434"/>
    </location>
</feature>
<dbReference type="GO" id="GO:0003676">
    <property type="term" value="F:nucleic acid binding"/>
    <property type="evidence" value="ECO:0007669"/>
    <property type="project" value="InterPro"/>
</dbReference>
<dbReference type="SUPFAM" id="SSF53098">
    <property type="entry name" value="Ribonuclease H-like"/>
    <property type="match status" value="1"/>
</dbReference>
<keyword evidence="4" id="KW-1185">Reference proteome</keyword>
<dbReference type="EMBL" id="JACTNZ010000007">
    <property type="protein sequence ID" value="KAG5542594.1"/>
    <property type="molecule type" value="Genomic_DNA"/>
</dbReference>
<dbReference type="InterPro" id="IPR002156">
    <property type="entry name" value="RNaseH_domain"/>
</dbReference>